<evidence type="ECO:0000256" key="1">
    <source>
        <dbReference type="SAM" id="MobiDB-lite"/>
    </source>
</evidence>
<gene>
    <name evidence="2" type="ORF">E2C01_048778</name>
</gene>
<keyword evidence="3" id="KW-1185">Reference proteome</keyword>
<accession>A0A5B7GB25</accession>
<reference evidence="2 3" key="1">
    <citation type="submission" date="2019-05" db="EMBL/GenBank/DDBJ databases">
        <title>Another draft genome of Portunus trituberculatus and its Hox gene families provides insights of decapod evolution.</title>
        <authorList>
            <person name="Jeong J.-H."/>
            <person name="Song I."/>
            <person name="Kim S."/>
            <person name="Choi T."/>
            <person name="Kim D."/>
            <person name="Ryu S."/>
            <person name="Kim W."/>
        </authorList>
    </citation>
    <scope>NUCLEOTIDE SEQUENCE [LARGE SCALE GENOMIC DNA]</scope>
    <source>
        <tissue evidence="2">Muscle</tissue>
    </source>
</reference>
<dbReference type="Proteomes" id="UP000324222">
    <property type="component" value="Unassembled WGS sequence"/>
</dbReference>
<dbReference type="EMBL" id="VSRR010012684">
    <property type="protein sequence ID" value="MPC54849.1"/>
    <property type="molecule type" value="Genomic_DNA"/>
</dbReference>
<name>A0A5B7GB25_PORTR</name>
<feature type="region of interest" description="Disordered" evidence="1">
    <location>
        <begin position="27"/>
        <end position="50"/>
    </location>
</feature>
<protein>
    <submittedName>
        <fullName evidence="2">Uncharacterized protein</fullName>
    </submittedName>
</protein>
<comment type="caution">
    <text evidence="2">The sequence shown here is derived from an EMBL/GenBank/DDBJ whole genome shotgun (WGS) entry which is preliminary data.</text>
</comment>
<proteinExistence type="predicted"/>
<evidence type="ECO:0000313" key="3">
    <source>
        <dbReference type="Proteomes" id="UP000324222"/>
    </source>
</evidence>
<organism evidence="2 3">
    <name type="scientific">Portunus trituberculatus</name>
    <name type="common">Swimming crab</name>
    <name type="synonym">Neptunus trituberculatus</name>
    <dbReference type="NCBI Taxonomy" id="210409"/>
    <lineage>
        <taxon>Eukaryota</taxon>
        <taxon>Metazoa</taxon>
        <taxon>Ecdysozoa</taxon>
        <taxon>Arthropoda</taxon>
        <taxon>Crustacea</taxon>
        <taxon>Multicrustacea</taxon>
        <taxon>Malacostraca</taxon>
        <taxon>Eumalacostraca</taxon>
        <taxon>Eucarida</taxon>
        <taxon>Decapoda</taxon>
        <taxon>Pleocyemata</taxon>
        <taxon>Brachyura</taxon>
        <taxon>Eubrachyura</taxon>
        <taxon>Portunoidea</taxon>
        <taxon>Portunidae</taxon>
        <taxon>Portuninae</taxon>
        <taxon>Portunus</taxon>
    </lineage>
</organism>
<dbReference type="AlphaFoldDB" id="A0A5B7GB25"/>
<evidence type="ECO:0000313" key="2">
    <source>
        <dbReference type="EMBL" id="MPC54849.1"/>
    </source>
</evidence>
<sequence>MYHTWPGEACVLILPRCRVIEDLLHQRPGGDGVASAGADVDQGSKKKTPRAAPGNVTLVMSDTALNYEVLFSFTRLRVAVYLGDSAA</sequence>